<sequence>MIEPVELKIPSSDGRSILHVMHWRPVGQPRAVLQIAHGMTEHVGRYGEFAAALAEQGIAVIGHDHLGHGKTAGCEEKLGFFAEKNGAIFLVQDIHRVHVRAVKLYPEIPKFILGHSMGSFLVRRYLTKYGWEEDGAILMGTGDYPTGVLLLALAAVNGTALVRGDRCRSRLLHHLVLGNYNRRIPGAKTPDDWLSRDEEKVNQFVEDPLCQFRFTCSAYRDFFRVMLDLKKKRWVKKMPASLPLFLVSGDEDPVGNYGKGVRKLFE</sequence>
<feature type="domain" description="Serine aminopeptidase S33" evidence="1">
    <location>
        <begin position="28"/>
        <end position="262"/>
    </location>
</feature>
<dbReference type="SUPFAM" id="SSF53474">
    <property type="entry name" value="alpha/beta-Hydrolases"/>
    <property type="match status" value="1"/>
</dbReference>
<gene>
    <name evidence="2" type="ORF">IAA28_00030</name>
</gene>
<reference evidence="2" key="1">
    <citation type="journal article" date="2021" name="PeerJ">
        <title>Extensive microbial diversity within the chicken gut microbiome revealed by metagenomics and culture.</title>
        <authorList>
            <person name="Gilroy R."/>
            <person name="Ravi A."/>
            <person name="Getino M."/>
            <person name="Pursley I."/>
            <person name="Horton D.L."/>
            <person name="Alikhan N.F."/>
            <person name="Baker D."/>
            <person name="Gharbi K."/>
            <person name="Hall N."/>
            <person name="Watson M."/>
            <person name="Adriaenssens E.M."/>
            <person name="Foster-Nyarko E."/>
            <person name="Jarju S."/>
            <person name="Secka A."/>
            <person name="Antonio M."/>
            <person name="Oren A."/>
            <person name="Chaudhuri R.R."/>
            <person name="La Ragione R."/>
            <person name="Hildebrand F."/>
            <person name="Pallen M.J."/>
        </authorList>
    </citation>
    <scope>NUCLEOTIDE SEQUENCE</scope>
    <source>
        <strain evidence="2">ChiGjej4B4-12881</strain>
    </source>
</reference>
<dbReference type="EMBL" id="DXEU01000001">
    <property type="protein sequence ID" value="HIX51175.1"/>
    <property type="molecule type" value="Genomic_DNA"/>
</dbReference>
<evidence type="ECO:0000313" key="3">
    <source>
        <dbReference type="Proteomes" id="UP000886780"/>
    </source>
</evidence>
<dbReference type="InterPro" id="IPR022742">
    <property type="entry name" value="Hydrolase_4"/>
</dbReference>
<reference evidence="2" key="2">
    <citation type="submission" date="2021-04" db="EMBL/GenBank/DDBJ databases">
        <authorList>
            <person name="Gilroy R."/>
        </authorList>
    </citation>
    <scope>NUCLEOTIDE SEQUENCE</scope>
    <source>
        <strain evidence="2">ChiGjej4B4-12881</strain>
    </source>
</reference>
<protein>
    <submittedName>
        <fullName evidence="2">Lysophospholipase</fullName>
    </submittedName>
</protein>
<dbReference type="InterPro" id="IPR029058">
    <property type="entry name" value="AB_hydrolase_fold"/>
</dbReference>
<dbReference type="PANTHER" id="PTHR11614">
    <property type="entry name" value="PHOSPHOLIPASE-RELATED"/>
    <property type="match status" value="1"/>
</dbReference>
<name>A0A9D2AV86_9FIRM</name>
<organism evidence="2 3">
    <name type="scientific">Candidatus Lachnoclostridium stercoripullorum</name>
    <dbReference type="NCBI Taxonomy" id="2838635"/>
    <lineage>
        <taxon>Bacteria</taxon>
        <taxon>Bacillati</taxon>
        <taxon>Bacillota</taxon>
        <taxon>Clostridia</taxon>
        <taxon>Lachnospirales</taxon>
        <taxon>Lachnospiraceae</taxon>
    </lineage>
</organism>
<dbReference type="Gene3D" id="3.40.50.1820">
    <property type="entry name" value="alpha/beta hydrolase"/>
    <property type="match status" value="1"/>
</dbReference>
<dbReference type="InterPro" id="IPR051044">
    <property type="entry name" value="MAG_DAG_Lipase"/>
</dbReference>
<evidence type="ECO:0000259" key="1">
    <source>
        <dbReference type="Pfam" id="PF12146"/>
    </source>
</evidence>
<evidence type="ECO:0000313" key="2">
    <source>
        <dbReference type="EMBL" id="HIX51175.1"/>
    </source>
</evidence>
<comment type="caution">
    <text evidence="2">The sequence shown here is derived from an EMBL/GenBank/DDBJ whole genome shotgun (WGS) entry which is preliminary data.</text>
</comment>
<dbReference type="AlphaFoldDB" id="A0A9D2AV86"/>
<dbReference type="Proteomes" id="UP000886780">
    <property type="component" value="Unassembled WGS sequence"/>
</dbReference>
<accession>A0A9D2AV86</accession>
<proteinExistence type="predicted"/>
<dbReference type="Pfam" id="PF12146">
    <property type="entry name" value="Hydrolase_4"/>
    <property type="match status" value="1"/>
</dbReference>
<feature type="non-terminal residue" evidence="2">
    <location>
        <position position="266"/>
    </location>
</feature>